<dbReference type="EnsemblMetazoa" id="GPAI041746-RA">
    <property type="protein sequence ID" value="GPAI041746-PA"/>
    <property type="gene ID" value="GPAI041746"/>
</dbReference>
<evidence type="ECO:0000256" key="7">
    <source>
        <dbReference type="ARBA" id="ARBA00023242"/>
    </source>
</evidence>
<reference evidence="12" key="1">
    <citation type="submission" date="2014-03" db="EMBL/GenBank/DDBJ databases">
        <authorList>
            <person name="Aksoy S."/>
            <person name="Warren W."/>
            <person name="Wilson R.K."/>
        </authorList>
    </citation>
    <scope>NUCLEOTIDE SEQUENCE [LARGE SCALE GENOMIC DNA]</scope>
    <source>
        <strain evidence="12">IAEA</strain>
    </source>
</reference>
<dbReference type="GO" id="GO:0006617">
    <property type="term" value="P:SRP-dependent cotranslational protein targeting to membrane, signal sequence recognition"/>
    <property type="evidence" value="ECO:0007669"/>
    <property type="project" value="TreeGrafter"/>
</dbReference>
<dbReference type="SUPFAM" id="SSF69695">
    <property type="entry name" value="SRP19"/>
    <property type="match status" value="1"/>
</dbReference>
<dbReference type="PANTHER" id="PTHR17453">
    <property type="entry name" value="SIGNAL RECOGNITION PARTICLE 19 KD PROTEIN"/>
    <property type="match status" value="1"/>
</dbReference>
<keyword evidence="4" id="KW-0963">Cytoplasm</keyword>
<feature type="region of interest" description="Disordered" evidence="10">
    <location>
        <begin position="132"/>
        <end position="163"/>
    </location>
</feature>
<keyword evidence="8" id="KW-0687">Ribonucleoprotein</keyword>
<organism evidence="11 12">
    <name type="scientific">Glossina pallidipes</name>
    <name type="common">Tsetse fly</name>
    <dbReference type="NCBI Taxonomy" id="7398"/>
    <lineage>
        <taxon>Eukaryota</taxon>
        <taxon>Metazoa</taxon>
        <taxon>Ecdysozoa</taxon>
        <taxon>Arthropoda</taxon>
        <taxon>Hexapoda</taxon>
        <taxon>Insecta</taxon>
        <taxon>Pterygota</taxon>
        <taxon>Neoptera</taxon>
        <taxon>Endopterygota</taxon>
        <taxon>Diptera</taxon>
        <taxon>Brachycera</taxon>
        <taxon>Muscomorpha</taxon>
        <taxon>Hippoboscoidea</taxon>
        <taxon>Glossinidae</taxon>
        <taxon>Glossina</taxon>
    </lineage>
</organism>
<evidence type="ECO:0000256" key="8">
    <source>
        <dbReference type="ARBA" id="ARBA00023274"/>
    </source>
</evidence>
<sequence>MATSPPIRTNFHPSKKHSDVERLVLWICIYPAYINSKKSRQEGRRLAKERCVENPTCAEIRDVLSVTNLRVGVENKEYSRERSREPQYRGRIRVQMRNDDGSFCNPEFGSREAVLLYVSKKIPQLKSRQVKSGAECYQHSQQNHQSNPGGGGGKKGKGKRRDRNLSQVHYESWLKHSMLPDGLRIYVKSPNFVLIFDDKNVTPDGLVTDRNIY</sequence>
<keyword evidence="7" id="KW-0539">Nucleus</keyword>
<evidence type="ECO:0000256" key="3">
    <source>
        <dbReference type="ARBA" id="ARBA00008910"/>
    </source>
</evidence>
<evidence type="ECO:0000256" key="10">
    <source>
        <dbReference type="SAM" id="MobiDB-lite"/>
    </source>
</evidence>
<evidence type="ECO:0000256" key="4">
    <source>
        <dbReference type="ARBA" id="ARBA00022490"/>
    </source>
</evidence>
<name>A0A1B0AD37_GLOPL</name>
<comment type="subcellular location">
    <subcellularLocation>
        <location evidence="1">Cytoplasm</location>
    </subcellularLocation>
    <subcellularLocation>
        <location evidence="2">Nucleus</location>
        <location evidence="2">Nucleolus</location>
    </subcellularLocation>
</comment>
<dbReference type="GO" id="GO:0008312">
    <property type="term" value="F:7S RNA binding"/>
    <property type="evidence" value="ECO:0007669"/>
    <property type="project" value="InterPro"/>
</dbReference>
<accession>A0A1B0AD37</accession>
<dbReference type="Gene3D" id="3.30.56.30">
    <property type="entry name" value="Signal recognition particle, SRP19-like subunit"/>
    <property type="match status" value="1"/>
</dbReference>
<dbReference type="InterPro" id="IPR036521">
    <property type="entry name" value="SRP19-like_sf"/>
</dbReference>
<evidence type="ECO:0000256" key="2">
    <source>
        <dbReference type="ARBA" id="ARBA00004604"/>
    </source>
</evidence>
<comment type="similarity">
    <text evidence="3">Belongs to the SRP19 family.</text>
</comment>
<evidence type="ECO:0000313" key="12">
    <source>
        <dbReference type="Proteomes" id="UP000092445"/>
    </source>
</evidence>
<dbReference type="PANTHER" id="PTHR17453:SF0">
    <property type="entry name" value="SIGNAL RECOGNITION PARTICLE 19 KDA PROTEIN"/>
    <property type="match status" value="1"/>
</dbReference>
<comment type="function">
    <text evidence="9">Component of the signal recognition particle (SRP) complex, a ribonucleoprotein complex that mediates the cotranslational targeting of secretory and membrane proteins to the endoplasmic reticulum (ER). Binds directly to 7SL RNA. Mediates binding of SRP54 to the SRP complex.</text>
</comment>
<dbReference type="GO" id="GO:0005786">
    <property type="term" value="C:signal recognition particle, endoplasmic reticulum targeting"/>
    <property type="evidence" value="ECO:0007669"/>
    <property type="project" value="UniProtKB-KW"/>
</dbReference>
<dbReference type="GO" id="GO:0005730">
    <property type="term" value="C:nucleolus"/>
    <property type="evidence" value="ECO:0007669"/>
    <property type="project" value="UniProtKB-SubCell"/>
</dbReference>
<evidence type="ECO:0000313" key="11">
    <source>
        <dbReference type="EnsemblMetazoa" id="GPAI041746-PA"/>
    </source>
</evidence>
<evidence type="ECO:0000256" key="9">
    <source>
        <dbReference type="ARBA" id="ARBA00045518"/>
    </source>
</evidence>
<evidence type="ECO:0008006" key="13">
    <source>
        <dbReference type="Google" id="ProtNLM"/>
    </source>
</evidence>
<evidence type="ECO:0000256" key="1">
    <source>
        <dbReference type="ARBA" id="ARBA00004496"/>
    </source>
</evidence>
<evidence type="ECO:0000256" key="5">
    <source>
        <dbReference type="ARBA" id="ARBA00022884"/>
    </source>
</evidence>
<keyword evidence="5" id="KW-0694">RNA-binding</keyword>
<evidence type="ECO:0000256" key="6">
    <source>
        <dbReference type="ARBA" id="ARBA00023135"/>
    </source>
</evidence>
<dbReference type="AlphaFoldDB" id="A0A1B0AD37"/>
<reference evidence="11" key="2">
    <citation type="submission" date="2020-05" db="UniProtKB">
        <authorList>
            <consortium name="EnsemblMetazoa"/>
        </authorList>
    </citation>
    <scope>IDENTIFICATION</scope>
    <source>
        <strain evidence="11">IAEA</strain>
    </source>
</reference>
<dbReference type="STRING" id="7398.A0A1B0AD37"/>
<dbReference type="Pfam" id="PF01922">
    <property type="entry name" value="SRP19"/>
    <property type="match status" value="1"/>
</dbReference>
<dbReference type="InterPro" id="IPR002778">
    <property type="entry name" value="Signal_recog_particle_SRP19"/>
</dbReference>
<keyword evidence="6" id="KW-0733">Signal recognition particle</keyword>
<keyword evidence="12" id="KW-1185">Reference proteome</keyword>
<protein>
    <recommendedName>
        <fullName evidence="13">Signal recognition particle 19 kDa protein</fullName>
    </recommendedName>
</protein>
<dbReference type="Proteomes" id="UP000092445">
    <property type="component" value="Unassembled WGS sequence"/>
</dbReference>
<dbReference type="VEuPathDB" id="VectorBase:GPAI041746"/>
<proteinExistence type="inferred from homology"/>
<feature type="compositionally biased region" description="Polar residues" evidence="10">
    <location>
        <begin position="138"/>
        <end position="147"/>
    </location>
</feature>
<dbReference type="FunFam" id="3.30.56.30:FF:000002">
    <property type="entry name" value="Signal recognition particle 19kDa"/>
    <property type="match status" value="1"/>
</dbReference>